<dbReference type="EMBL" id="BMQA01000004">
    <property type="protein sequence ID" value="GGJ08070.1"/>
    <property type="molecule type" value="Genomic_DNA"/>
</dbReference>
<reference evidence="2" key="2">
    <citation type="submission" date="2020-09" db="EMBL/GenBank/DDBJ databases">
        <authorList>
            <person name="Sun Q."/>
            <person name="Ohkuma M."/>
        </authorList>
    </citation>
    <scope>NUCLEOTIDE SEQUENCE</scope>
    <source>
        <strain evidence="2">JCM 3086</strain>
    </source>
</reference>
<dbReference type="Proteomes" id="UP000657574">
    <property type="component" value="Unassembled WGS sequence"/>
</dbReference>
<dbReference type="Pfam" id="PF02515">
    <property type="entry name" value="CoA_transf_3"/>
    <property type="match status" value="1"/>
</dbReference>
<dbReference type="PANTHER" id="PTHR48207">
    <property type="entry name" value="SUCCINATE--HYDROXYMETHYLGLUTARATE COA-TRANSFERASE"/>
    <property type="match status" value="1"/>
</dbReference>
<dbReference type="RefSeq" id="WP_189310539.1">
    <property type="nucleotide sequence ID" value="NZ_BMQA01000004.1"/>
</dbReference>
<evidence type="ECO:0000313" key="3">
    <source>
        <dbReference type="Proteomes" id="UP000657574"/>
    </source>
</evidence>
<proteinExistence type="predicted"/>
<dbReference type="AlphaFoldDB" id="A0A917KEZ1"/>
<dbReference type="InterPro" id="IPR003673">
    <property type="entry name" value="CoA-Trfase_fam_III"/>
</dbReference>
<gene>
    <name evidence="2" type="ORF">GCM10010121_018010</name>
</gene>
<dbReference type="InterPro" id="IPR050483">
    <property type="entry name" value="CoA-transferase_III_domain"/>
</dbReference>
<evidence type="ECO:0000313" key="2">
    <source>
        <dbReference type="EMBL" id="GGJ08070.1"/>
    </source>
</evidence>
<dbReference type="SUPFAM" id="SSF89796">
    <property type="entry name" value="CoA-transferase family III (CaiB/BaiF)"/>
    <property type="match status" value="1"/>
</dbReference>
<dbReference type="GO" id="GO:0008410">
    <property type="term" value="F:CoA-transferase activity"/>
    <property type="evidence" value="ECO:0007669"/>
    <property type="project" value="TreeGrafter"/>
</dbReference>
<dbReference type="Gene3D" id="3.40.50.10540">
    <property type="entry name" value="Crotonobetainyl-coa:carnitine coa-transferase, domain 1"/>
    <property type="match status" value="1"/>
</dbReference>
<name>A0A917KEZ1_9ACTN</name>
<accession>A0A917KEZ1</accession>
<dbReference type="Gene3D" id="3.30.1540.10">
    <property type="entry name" value="formyl-coa transferase, domain 3"/>
    <property type="match status" value="1"/>
</dbReference>
<keyword evidence="1 2" id="KW-0808">Transferase</keyword>
<reference evidence="2" key="1">
    <citation type="journal article" date="2014" name="Int. J. Syst. Evol. Microbiol.">
        <title>Complete genome sequence of Corynebacterium casei LMG S-19264T (=DSM 44701T), isolated from a smear-ripened cheese.</title>
        <authorList>
            <consortium name="US DOE Joint Genome Institute (JGI-PGF)"/>
            <person name="Walter F."/>
            <person name="Albersmeier A."/>
            <person name="Kalinowski J."/>
            <person name="Ruckert C."/>
        </authorList>
    </citation>
    <scope>NUCLEOTIDE SEQUENCE</scope>
    <source>
        <strain evidence="2">JCM 3086</strain>
    </source>
</reference>
<sequence length="413" mass="44155">MPLDSLRGVRVIDFTHIVAGPVCTMTLADLGADVVKIEPLRGEAGRRIGPPWVNGESVIALSVNRNKRSLAVDLKSAEGVEAVRKMIRHADVVVESFRPGVMSKLQLDYESLLSENPDVVYCSISAFGQSGSLRDRPGVDGVMQAVSGLMSTLGEPTSGPSKVQIPVADMVTGYLATISILSALHQAREGRGGQHLDVSLFNATLMLQQIGYASFFATGNNAEKIGSAAPYAAPNEAFPTKDGWIMVAAYDPKRWPVLCELLGVPELALDPRFSSNAERITHRSSLRDVLGRVFETRPTGEWLELLSAGDILSAPVTTYSDVVASPAYRESRIDSCFEHPVAGSVRVPGFVLGPSQQPAARLDAPPPLIGEHSLDVLTEYGFEPQELAGLVENGIVTQSPDVPSTAADDGRSQ</sequence>
<organism evidence="2 3">
    <name type="scientific">Streptomyces brasiliensis</name>
    <dbReference type="NCBI Taxonomy" id="1954"/>
    <lineage>
        <taxon>Bacteria</taxon>
        <taxon>Bacillati</taxon>
        <taxon>Actinomycetota</taxon>
        <taxon>Actinomycetes</taxon>
        <taxon>Kitasatosporales</taxon>
        <taxon>Streptomycetaceae</taxon>
        <taxon>Streptomyces</taxon>
    </lineage>
</organism>
<dbReference type="PANTHER" id="PTHR48207:SF3">
    <property type="entry name" value="SUCCINATE--HYDROXYMETHYLGLUTARATE COA-TRANSFERASE"/>
    <property type="match status" value="1"/>
</dbReference>
<keyword evidence="3" id="KW-1185">Reference proteome</keyword>
<protein>
    <submittedName>
        <fullName evidence="2">CoA transferase</fullName>
    </submittedName>
</protein>
<comment type="caution">
    <text evidence="2">The sequence shown here is derived from an EMBL/GenBank/DDBJ whole genome shotgun (WGS) entry which is preliminary data.</text>
</comment>
<evidence type="ECO:0000256" key="1">
    <source>
        <dbReference type="ARBA" id="ARBA00022679"/>
    </source>
</evidence>
<dbReference type="InterPro" id="IPR044855">
    <property type="entry name" value="CoA-Trfase_III_dom3_sf"/>
</dbReference>
<dbReference type="InterPro" id="IPR023606">
    <property type="entry name" value="CoA-Trfase_III_dom_1_sf"/>
</dbReference>